<protein>
    <submittedName>
        <fullName evidence="1">Uncharacterized protein</fullName>
    </submittedName>
</protein>
<proteinExistence type="predicted"/>
<organism evidence="1 2">
    <name type="scientific">Rhinolophus ferrumequinum</name>
    <name type="common">Greater horseshoe bat</name>
    <dbReference type="NCBI Taxonomy" id="59479"/>
    <lineage>
        <taxon>Eukaryota</taxon>
        <taxon>Metazoa</taxon>
        <taxon>Chordata</taxon>
        <taxon>Craniata</taxon>
        <taxon>Vertebrata</taxon>
        <taxon>Euteleostomi</taxon>
        <taxon>Mammalia</taxon>
        <taxon>Eutheria</taxon>
        <taxon>Laurasiatheria</taxon>
        <taxon>Chiroptera</taxon>
        <taxon>Yinpterochiroptera</taxon>
        <taxon>Rhinolophoidea</taxon>
        <taxon>Rhinolophidae</taxon>
        <taxon>Rhinolophinae</taxon>
        <taxon>Rhinolophus</taxon>
    </lineage>
</organism>
<evidence type="ECO:0000313" key="1">
    <source>
        <dbReference type="EMBL" id="KAF6361669.1"/>
    </source>
</evidence>
<name>A0A7J7YIJ3_RHIFE</name>
<reference evidence="1 2" key="1">
    <citation type="journal article" date="2020" name="Nature">
        <title>Six reference-quality genomes reveal evolution of bat adaptations.</title>
        <authorList>
            <person name="Jebb D."/>
            <person name="Huang Z."/>
            <person name="Pippel M."/>
            <person name="Hughes G.M."/>
            <person name="Lavrichenko K."/>
            <person name="Devanna P."/>
            <person name="Winkler S."/>
            <person name="Jermiin L.S."/>
            <person name="Skirmuntt E.C."/>
            <person name="Katzourakis A."/>
            <person name="Burkitt-Gray L."/>
            <person name="Ray D.A."/>
            <person name="Sullivan K.A.M."/>
            <person name="Roscito J.G."/>
            <person name="Kirilenko B.M."/>
            <person name="Davalos L.M."/>
            <person name="Corthals A.P."/>
            <person name="Power M.L."/>
            <person name="Jones G."/>
            <person name="Ransome R.D."/>
            <person name="Dechmann D.K.N."/>
            <person name="Locatelli A.G."/>
            <person name="Puechmaille S.J."/>
            <person name="Fedrigo O."/>
            <person name="Jarvis E.D."/>
            <person name="Hiller M."/>
            <person name="Vernes S.C."/>
            <person name="Myers E.W."/>
            <person name="Teeling E.C."/>
        </authorList>
    </citation>
    <scope>NUCLEOTIDE SEQUENCE [LARGE SCALE GENOMIC DNA]</scope>
    <source>
        <strain evidence="1">MRhiFer1</strain>
        <tissue evidence="1">Lung</tissue>
    </source>
</reference>
<comment type="caution">
    <text evidence="1">The sequence shown here is derived from an EMBL/GenBank/DDBJ whole genome shotgun (WGS) entry which is preliminary data.</text>
</comment>
<evidence type="ECO:0000313" key="2">
    <source>
        <dbReference type="Proteomes" id="UP000585614"/>
    </source>
</evidence>
<dbReference type="EMBL" id="JACAGC010000006">
    <property type="protein sequence ID" value="KAF6361669.1"/>
    <property type="molecule type" value="Genomic_DNA"/>
</dbReference>
<gene>
    <name evidence="1" type="ORF">mRhiFer1_009903</name>
</gene>
<accession>A0A7J7YIJ3</accession>
<dbReference type="Proteomes" id="UP000585614">
    <property type="component" value="Unassembled WGS sequence"/>
</dbReference>
<dbReference type="AlphaFoldDB" id="A0A7J7YIJ3"/>
<sequence length="124" mass="13477">MLCDRSHILILKMMPSANLEKHHGFPPPPPGFLCLTCIKFWRLLRLLGPEHLIPGRGWCGGGVLHTTKGSLLSPEGRGGQAGCATLTTRTFREWRLPHTARPACDSELGSHSAAGCVSKRGLRS</sequence>